<dbReference type="PRINTS" id="PR00348">
    <property type="entry name" value="UBIQUITIN"/>
</dbReference>
<evidence type="ECO:0000313" key="3">
    <source>
        <dbReference type="Proteomes" id="UP000504603"/>
    </source>
</evidence>
<organism evidence="3 4">
    <name type="scientific">Momordica charantia</name>
    <name type="common">Bitter gourd</name>
    <name type="synonym">Balsam pear</name>
    <dbReference type="NCBI Taxonomy" id="3673"/>
    <lineage>
        <taxon>Eukaryota</taxon>
        <taxon>Viridiplantae</taxon>
        <taxon>Streptophyta</taxon>
        <taxon>Embryophyta</taxon>
        <taxon>Tracheophyta</taxon>
        <taxon>Spermatophyta</taxon>
        <taxon>Magnoliopsida</taxon>
        <taxon>eudicotyledons</taxon>
        <taxon>Gunneridae</taxon>
        <taxon>Pentapetalae</taxon>
        <taxon>rosids</taxon>
        <taxon>fabids</taxon>
        <taxon>Cucurbitales</taxon>
        <taxon>Cucurbitaceae</taxon>
        <taxon>Momordiceae</taxon>
        <taxon>Momordica</taxon>
    </lineage>
</organism>
<dbReference type="GeneID" id="111022114"/>
<dbReference type="InterPro" id="IPR029071">
    <property type="entry name" value="Ubiquitin-like_domsf"/>
</dbReference>
<evidence type="ECO:0000256" key="1">
    <source>
        <dbReference type="ARBA" id="ARBA00022499"/>
    </source>
</evidence>
<dbReference type="InterPro" id="IPR050158">
    <property type="entry name" value="Ubiquitin_ubiquitin-like"/>
</dbReference>
<keyword evidence="3" id="KW-1185">Reference proteome</keyword>
<dbReference type="PANTHER" id="PTHR10666">
    <property type="entry name" value="UBIQUITIN"/>
    <property type="match status" value="1"/>
</dbReference>
<dbReference type="InterPro" id="IPR019956">
    <property type="entry name" value="Ubiquitin_dom"/>
</dbReference>
<dbReference type="RefSeq" id="XP_022154969.1">
    <property type="nucleotide sequence ID" value="XM_022299277.1"/>
</dbReference>
<evidence type="ECO:0000313" key="4">
    <source>
        <dbReference type="RefSeq" id="XP_022154969.1"/>
    </source>
</evidence>
<accession>A0A6J1DNT8</accession>
<dbReference type="PROSITE" id="PS50053">
    <property type="entry name" value="UBIQUITIN_2"/>
    <property type="match status" value="1"/>
</dbReference>
<protein>
    <submittedName>
        <fullName evidence="4">Ubiquitin-like</fullName>
    </submittedName>
</protein>
<feature type="domain" description="Ubiquitin-like" evidence="2">
    <location>
        <begin position="72"/>
        <end position="147"/>
    </location>
</feature>
<gene>
    <name evidence="4" type="primary">LOC111022114</name>
</gene>
<sequence>MASSIPSYETSESISIGAVIKAVQALPDMDEDFILDACDFLQNPQNGEIFMALAPKLRKRWLLRNLPRPGQMKINFQTVCGKRFGLEVLASDTVEVVKAKIEGKEGYPPEKQRLFYGGVQLEGATTLAECRVTPGSELKIILPKCGGH</sequence>
<dbReference type="SUPFAM" id="SSF54236">
    <property type="entry name" value="Ubiquitin-like"/>
    <property type="match status" value="1"/>
</dbReference>
<evidence type="ECO:0000259" key="2">
    <source>
        <dbReference type="PROSITE" id="PS50053"/>
    </source>
</evidence>
<dbReference type="GO" id="GO:0003729">
    <property type="term" value="F:mRNA binding"/>
    <property type="evidence" value="ECO:0007669"/>
    <property type="project" value="UniProtKB-ARBA"/>
</dbReference>
<dbReference type="Pfam" id="PF00240">
    <property type="entry name" value="ubiquitin"/>
    <property type="match status" value="1"/>
</dbReference>
<dbReference type="AlphaFoldDB" id="A0A6J1DNT8"/>
<dbReference type="InterPro" id="IPR000626">
    <property type="entry name" value="Ubiquitin-like_dom"/>
</dbReference>
<name>A0A6J1DNT8_MOMCH</name>
<dbReference type="Proteomes" id="UP000504603">
    <property type="component" value="Unplaced"/>
</dbReference>
<dbReference type="KEGG" id="mcha:111022114"/>
<dbReference type="Gene3D" id="3.10.20.90">
    <property type="entry name" value="Phosphatidylinositol 3-kinase Catalytic Subunit, Chain A, domain 1"/>
    <property type="match status" value="1"/>
</dbReference>
<keyword evidence="1" id="KW-1017">Isopeptide bond</keyword>
<proteinExistence type="predicted"/>
<dbReference type="OrthoDB" id="1043111at2759"/>
<dbReference type="SMART" id="SM00213">
    <property type="entry name" value="UBQ"/>
    <property type="match status" value="1"/>
</dbReference>
<reference evidence="4" key="1">
    <citation type="submission" date="2025-08" db="UniProtKB">
        <authorList>
            <consortium name="RefSeq"/>
        </authorList>
    </citation>
    <scope>IDENTIFICATION</scope>
    <source>
        <strain evidence="4">OHB3-1</strain>
    </source>
</reference>